<dbReference type="STRING" id="767769.A0A1L9URG8"/>
<keyword evidence="1" id="KW-0175">Coiled coil</keyword>
<dbReference type="PANTHER" id="PTHR42041:SF1">
    <property type="entry name" value="DNA ENDONUCLEASE ACTIVATOR CTP1 C-TERMINAL DOMAIN-CONTAINING PROTEIN"/>
    <property type="match status" value="1"/>
</dbReference>
<dbReference type="RefSeq" id="XP_067481525.1">
    <property type="nucleotide sequence ID" value="XM_067626899.1"/>
</dbReference>
<feature type="compositionally biased region" description="Polar residues" evidence="2">
    <location>
        <begin position="1"/>
        <end position="13"/>
    </location>
</feature>
<reference evidence="4" key="1">
    <citation type="journal article" date="2017" name="Genome Biol.">
        <title>Comparative genomics reveals high biological diversity and specific adaptations in the industrially and medically important fungal genus Aspergillus.</title>
        <authorList>
            <person name="de Vries R.P."/>
            <person name="Riley R."/>
            <person name="Wiebenga A."/>
            <person name="Aguilar-Osorio G."/>
            <person name="Amillis S."/>
            <person name="Uchima C.A."/>
            <person name="Anderluh G."/>
            <person name="Asadollahi M."/>
            <person name="Askin M."/>
            <person name="Barry K."/>
            <person name="Battaglia E."/>
            <person name="Bayram O."/>
            <person name="Benocci T."/>
            <person name="Braus-Stromeyer S.A."/>
            <person name="Caldana C."/>
            <person name="Canovas D."/>
            <person name="Cerqueira G.C."/>
            <person name="Chen F."/>
            <person name="Chen W."/>
            <person name="Choi C."/>
            <person name="Clum A."/>
            <person name="Dos Santos R.A."/>
            <person name="Damasio A.R."/>
            <person name="Diallinas G."/>
            <person name="Emri T."/>
            <person name="Fekete E."/>
            <person name="Flipphi M."/>
            <person name="Freyberg S."/>
            <person name="Gallo A."/>
            <person name="Gournas C."/>
            <person name="Habgood R."/>
            <person name="Hainaut M."/>
            <person name="Harispe M.L."/>
            <person name="Henrissat B."/>
            <person name="Hilden K.S."/>
            <person name="Hope R."/>
            <person name="Hossain A."/>
            <person name="Karabika E."/>
            <person name="Karaffa L."/>
            <person name="Karanyi Z."/>
            <person name="Krasevec N."/>
            <person name="Kuo A."/>
            <person name="Kusch H."/>
            <person name="LaButti K."/>
            <person name="Lagendijk E.L."/>
            <person name="Lapidus A."/>
            <person name="Levasseur A."/>
            <person name="Lindquist E."/>
            <person name="Lipzen A."/>
            <person name="Logrieco A.F."/>
            <person name="MacCabe A."/>
            <person name="Maekelae M.R."/>
            <person name="Malavazi I."/>
            <person name="Melin P."/>
            <person name="Meyer V."/>
            <person name="Mielnichuk N."/>
            <person name="Miskei M."/>
            <person name="Molnar A.P."/>
            <person name="Mule G."/>
            <person name="Ngan C.Y."/>
            <person name="Orejas M."/>
            <person name="Orosz E."/>
            <person name="Ouedraogo J.P."/>
            <person name="Overkamp K.M."/>
            <person name="Park H.-S."/>
            <person name="Perrone G."/>
            <person name="Piumi F."/>
            <person name="Punt P.J."/>
            <person name="Ram A.F."/>
            <person name="Ramon A."/>
            <person name="Rauscher S."/>
            <person name="Record E."/>
            <person name="Riano-Pachon D.M."/>
            <person name="Robert V."/>
            <person name="Roehrig J."/>
            <person name="Ruller R."/>
            <person name="Salamov A."/>
            <person name="Salih N.S."/>
            <person name="Samson R.A."/>
            <person name="Sandor E."/>
            <person name="Sanguinetti M."/>
            <person name="Schuetze T."/>
            <person name="Sepcic K."/>
            <person name="Shelest E."/>
            <person name="Sherlock G."/>
            <person name="Sophianopoulou V."/>
            <person name="Squina F.M."/>
            <person name="Sun H."/>
            <person name="Susca A."/>
            <person name="Todd R.B."/>
            <person name="Tsang A."/>
            <person name="Unkles S.E."/>
            <person name="van de Wiele N."/>
            <person name="van Rossen-Uffink D."/>
            <person name="Oliveira J.V."/>
            <person name="Vesth T.C."/>
            <person name="Visser J."/>
            <person name="Yu J.-H."/>
            <person name="Zhou M."/>
            <person name="Andersen M.R."/>
            <person name="Archer D.B."/>
            <person name="Baker S.E."/>
            <person name="Benoit I."/>
            <person name="Brakhage A.A."/>
            <person name="Braus G.H."/>
            <person name="Fischer R."/>
            <person name="Frisvad J.C."/>
            <person name="Goldman G.H."/>
            <person name="Houbraken J."/>
            <person name="Oakley B."/>
            <person name="Pocsi I."/>
            <person name="Scazzocchio C."/>
            <person name="Seiboth B."/>
            <person name="vanKuyk P.A."/>
            <person name="Wortman J."/>
            <person name="Dyer P.S."/>
            <person name="Grigoriev I.V."/>
        </authorList>
    </citation>
    <scope>NUCLEOTIDE SEQUENCE [LARGE SCALE GENOMIC DNA]</scope>
    <source>
        <strain evidence="4">CBS 101740 / IMI 381727 / IBT 21946</strain>
    </source>
</reference>
<feature type="compositionally biased region" description="Polar residues" evidence="2">
    <location>
        <begin position="22"/>
        <end position="34"/>
    </location>
</feature>
<organism evidence="3 4">
    <name type="scientific">Aspergillus brasiliensis (strain CBS 101740 / IMI 381727 / IBT 21946)</name>
    <dbReference type="NCBI Taxonomy" id="767769"/>
    <lineage>
        <taxon>Eukaryota</taxon>
        <taxon>Fungi</taxon>
        <taxon>Dikarya</taxon>
        <taxon>Ascomycota</taxon>
        <taxon>Pezizomycotina</taxon>
        <taxon>Eurotiomycetes</taxon>
        <taxon>Eurotiomycetidae</taxon>
        <taxon>Eurotiales</taxon>
        <taxon>Aspergillaceae</taxon>
        <taxon>Aspergillus</taxon>
        <taxon>Aspergillus subgen. Circumdati</taxon>
    </lineage>
</organism>
<accession>A0A1L9URG8</accession>
<feature type="compositionally biased region" description="Basic and acidic residues" evidence="2">
    <location>
        <begin position="481"/>
        <end position="491"/>
    </location>
</feature>
<evidence type="ECO:0000256" key="2">
    <source>
        <dbReference type="SAM" id="MobiDB-lite"/>
    </source>
</evidence>
<dbReference type="VEuPathDB" id="FungiDB:ASPBRDRAFT_52421"/>
<dbReference type="OMA" id="CSCRIAE"/>
<feature type="compositionally biased region" description="Polar residues" evidence="2">
    <location>
        <begin position="611"/>
        <end position="621"/>
    </location>
</feature>
<feature type="region of interest" description="Disordered" evidence="2">
    <location>
        <begin position="414"/>
        <end position="433"/>
    </location>
</feature>
<dbReference type="Proteomes" id="UP000184499">
    <property type="component" value="Unassembled WGS sequence"/>
</dbReference>
<feature type="region of interest" description="Disordered" evidence="2">
    <location>
        <begin position="1"/>
        <end position="34"/>
    </location>
</feature>
<evidence type="ECO:0000313" key="4">
    <source>
        <dbReference type="Proteomes" id="UP000184499"/>
    </source>
</evidence>
<protein>
    <submittedName>
        <fullName evidence="3">Uncharacterized protein</fullName>
    </submittedName>
</protein>
<dbReference type="AlphaFoldDB" id="A0A1L9URG8"/>
<feature type="compositionally biased region" description="Basic and acidic residues" evidence="2">
    <location>
        <begin position="562"/>
        <end position="580"/>
    </location>
</feature>
<proteinExistence type="predicted"/>
<dbReference type="OrthoDB" id="4495335at2759"/>
<feature type="region of interest" description="Disordered" evidence="2">
    <location>
        <begin position="219"/>
        <end position="298"/>
    </location>
</feature>
<sequence>MDSPSSAMSSPTKALNPLSPDRMNQQIGLGSPSISSDIFNIQRKTPRSLTDVQAKVAYLNNLSRGNSPAQASQASAGSTAALQRAILGREEAESALANVSAQLSEAQSRERRISERLESLLEELQTTKERQAHERSIFEKEIRKARKEAFRAGSVLVKTQEELKHARNEAKAHKDEAQAERAAKEQAKQEAFERAYAIAGLTEEMEVLKEQLRAAEANNHSQKLEAQAQQKKNDIGRMSLTEGDLNLLMTPTPRRPKRSAEDLANPPQAHVAASPVKDTPPKRQRLSDVTPRKEAPEIITLDVHDDQVAELEETLRRERQLRADAEEMLEFLRLECHFKRCTCRLEEQKSIPHTHEPQSVDTTKKDEIEHPEPRDNDHNVLAAPGEPSPSHTPKGDPVRYAANNLEQVLMEDPAGEEAAEREAAADDADEDVDEVVEEIEEVQDVDDDDDDEPPQEPMITFSPATGTFHTFPSPVRGSPRKANEATSDDHQSPAAYVEHGIDARVMSGSPAPKHAPHQHQAPFDSITPSEAYMSNGTPKGHPSAAVVDVPWDPVMPMGHEIGTPERHNDPTKVPLRDDGCSNRFSDVPGTPISREEALAQIRARRERANTMKRSVSASESGLRSGGMGVTPVRSARRYPGVQNPDASDGPIRSRRDMSAPIQMSHY</sequence>
<feature type="region of interest" description="Disordered" evidence="2">
    <location>
        <begin position="561"/>
        <end position="666"/>
    </location>
</feature>
<keyword evidence="4" id="KW-1185">Reference proteome</keyword>
<dbReference type="GeneID" id="93579387"/>
<feature type="region of interest" description="Disordered" evidence="2">
    <location>
        <begin position="167"/>
        <end position="186"/>
    </location>
</feature>
<feature type="region of interest" description="Disordered" evidence="2">
    <location>
        <begin position="441"/>
        <end position="499"/>
    </location>
</feature>
<dbReference type="PANTHER" id="PTHR42041">
    <property type="entry name" value="DNA ENDONUCLEASE ACTIVATOR CTP1 C-TERMINAL DOMAIN-CONTAINING PROTEIN"/>
    <property type="match status" value="1"/>
</dbReference>
<feature type="compositionally biased region" description="Basic and acidic residues" evidence="2">
    <location>
        <begin position="351"/>
        <end position="378"/>
    </location>
</feature>
<evidence type="ECO:0000313" key="3">
    <source>
        <dbReference type="EMBL" id="OJJ74277.1"/>
    </source>
</evidence>
<dbReference type="EMBL" id="KV878681">
    <property type="protein sequence ID" value="OJJ74277.1"/>
    <property type="molecule type" value="Genomic_DNA"/>
</dbReference>
<feature type="coiled-coil region" evidence="1">
    <location>
        <begin position="301"/>
        <end position="335"/>
    </location>
</feature>
<evidence type="ECO:0000256" key="1">
    <source>
        <dbReference type="SAM" id="Coils"/>
    </source>
</evidence>
<feature type="compositionally biased region" description="Acidic residues" evidence="2">
    <location>
        <begin position="441"/>
        <end position="454"/>
    </location>
</feature>
<feature type="region of interest" description="Disordered" evidence="2">
    <location>
        <begin position="351"/>
        <end position="398"/>
    </location>
</feature>
<gene>
    <name evidence="3" type="ORF">ASPBRDRAFT_52421</name>
</gene>
<name>A0A1L9URG8_ASPBC</name>